<comment type="caution">
    <text evidence="4">The sequence shown here is derived from an EMBL/GenBank/DDBJ whole genome shotgun (WGS) entry which is preliminary data.</text>
</comment>
<dbReference type="InterPro" id="IPR008462">
    <property type="entry name" value="CsbD"/>
</dbReference>
<organism evidence="4 5">
    <name type="scientific">Lysinibacillus odysseyi 34hs-1 = NBRC 100172</name>
    <dbReference type="NCBI Taxonomy" id="1220589"/>
    <lineage>
        <taxon>Bacteria</taxon>
        <taxon>Bacillati</taxon>
        <taxon>Bacillota</taxon>
        <taxon>Bacilli</taxon>
        <taxon>Bacillales</taxon>
        <taxon>Bacillaceae</taxon>
        <taxon>Lysinibacillus</taxon>
    </lineage>
</organism>
<keyword evidence="5" id="KW-1185">Reference proteome</keyword>
<accession>A0A0A3IDH7</accession>
<gene>
    <name evidence="4" type="ORF">CD32_19480</name>
</gene>
<feature type="domain" description="CsbD-like" evidence="3">
    <location>
        <begin position="6"/>
        <end position="55"/>
    </location>
</feature>
<dbReference type="Pfam" id="PF05532">
    <property type="entry name" value="CsbD"/>
    <property type="match status" value="1"/>
</dbReference>
<sequence>MANLSDKMKSAGNKLKGEAKESLGKVANDPELRAEGRLDRLKGEAQEEVADMKDHLFHGDNDLHHRDK</sequence>
<name>A0A0A3IDH7_9BACI</name>
<dbReference type="EMBL" id="JPVP01000060">
    <property type="protein sequence ID" value="KGR81540.1"/>
    <property type="molecule type" value="Genomic_DNA"/>
</dbReference>
<dbReference type="InterPro" id="IPR036629">
    <property type="entry name" value="YjbJ_sf"/>
</dbReference>
<comment type="similarity">
    <text evidence="1">Belongs to the UPF0337 (CsbD) family.</text>
</comment>
<evidence type="ECO:0000313" key="5">
    <source>
        <dbReference type="Proteomes" id="UP000030437"/>
    </source>
</evidence>
<proteinExistence type="inferred from homology"/>
<dbReference type="STRING" id="1220589.CD32_19480"/>
<evidence type="ECO:0000313" key="4">
    <source>
        <dbReference type="EMBL" id="KGR81540.1"/>
    </source>
</evidence>
<dbReference type="SUPFAM" id="SSF69047">
    <property type="entry name" value="Hypothetical protein YjbJ"/>
    <property type="match status" value="1"/>
</dbReference>
<dbReference type="Gene3D" id="1.10.1470.10">
    <property type="entry name" value="YjbJ"/>
    <property type="match status" value="1"/>
</dbReference>
<feature type="compositionally biased region" description="Basic and acidic residues" evidence="2">
    <location>
        <begin position="15"/>
        <end position="68"/>
    </location>
</feature>
<dbReference type="RefSeq" id="WP_036157936.1">
    <property type="nucleotide sequence ID" value="NZ_AVCX01000001.1"/>
</dbReference>
<dbReference type="eggNOG" id="COG3237">
    <property type="taxonomic scope" value="Bacteria"/>
</dbReference>
<dbReference type="AlphaFoldDB" id="A0A0A3IDH7"/>
<reference evidence="4 5" key="1">
    <citation type="submission" date="2014-02" db="EMBL/GenBank/DDBJ databases">
        <title>Draft genome sequence of Lysinibacillus odysseyi NBRC 100172.</title>
        <authorList>
            <person name="Zhang F."/>
            <person name="Wang G."/>
            <person name="Zhang L."/>
        </authorList>
    </citation>
    <scope>NUCLEOTIDE SEQUENCE [LARGE SCALE GENOMIC DNA]</scope>
    <source>
        <strain evidence="4 5">NBRC 100172</strain>
    </source>
</reference>
<feature type="region of interest" description="Disordered" evidence="2">
    <location>
        <begin position="1"/>
        <end position="68"/>
    </location>
</feature>
<evidence type="ECO:0000256" key="1">
    <source>
        <dbReference type="ARBA" id="ARBA00009129"/>
    </source>
</evidence>
<dbReference type="OrthoDB" id="2941817at2"/>
<dbReference type="Proteomes" id="UP000030437">
    <property type="component" value="Unassembled WGS sequence"/>
</dbReference>
<evidence type="ECO:0000256" key="2">
    <source>
        <dbReference type="SAM" id="MobiDB-lite"/>
    </source>
</evidence>
<evidence type="ECO:0000259" key="3">
    <source>
        <dbReference type="Pfam" id="PF05532"/>
    </source>
</evidence>
<protein>
    <recommendedName>
        <fullName evidence="3">CsbD-like domain-containing protein</fullName>
    </recommendedName>
</protein>